<dbReference type="GO" id="GO:0001530">
    <property type="term" value="F:lipopolysaccharide binding"/>
    <property type="evidence" value="ECO:0007669"/>
    <property type="project" value="TreeGrafter"/>
</dbReference>
<dbReference type="OrthoDB" id="6182244at2"/>
<evidence type="ECO:0000256" key="1">
    <source>
        <dbReference type="ARBA" id="ARBA00022729"/>
    </source>
</evidence>
<keyword evidence="3" id="KW-0564">Palmitate</keyword>
<proteinExistence type="predicted"/>
<dbReference type="GO" id="GO:0015920">
    <property type="term" value="P:lipopolysaccharide transport"/>
    <property type="evidence" value="ECO:0007669"/>
    <property type="project" value="TreeGrafter"/>
</dbReference>
<organism evidence="6 7">
    <name type="scientific">Zymobacter palmae</name>
    <dbReference type="NCBI Taxonomy" id="33074"/>
    <lineage>
        <taxon>Bacteria</taxon>
        <taxon>Pseudomonadati</taxon>
        <taxon>Pseudomonadota</taxon>
        <taxon>Gammaproteobacteria</taxon>
        <taxon>Oceanospirillales</taxon>
        <taxon>Halomonadaceae</taxon>
        <taxon>Zymobacter group</taxon>
        <taxon>Zymobacter</taxon>
    </lineage>
</organism>
<dbReference type="RefSeq" id="WP_051523989.1">
    <property type="nucleotide sequence ID" value="NZ_AP018933.1"/>
</dbReference>
<name>A0A348HEI4_9GAMM</name>
<keyword evidence="1" id="KW-0732">Signal</keyword>
<evidence type="ECO:0000256" key="5">
    <source>
        <dbReference type="ARBA" id="ARBA00023288"/>
    </source>
</evidence>
<dbReference type="EMBL" id="AP018933">
    <property type="protein sequence ID" value="BBG30036.1"/>
    <property type="molecule type" value="Genomic_DNA"/>
</dbReference>
<evidence type="ECO:0000256" key="2">
    <source>
        <dbReference type="ARBA" id="ARBA00023136"/>
    </source>
</evidence>
<dbReference type="AlphaFoldDB" id="A0A348HEI4"/>
<protein>
    <submittedName>
        <fullName evidence="6">Rare lipoprotein B</fullName>
    </submittedName>
</protein>
<keyword evidence="2" id="KW-0472">Membrane</keyword>
<dbReference type="GO" id="GO:0019867">
    <property type="term" value="C:outer membrane"/>
    <property type="evidence" value="ECO:0007669"/>
    <property type="project" value="InterPro"/>
</dbReference>
<dbReference type="GO" id="GO:1990351">
    <property type="term" value="C:transporter complex"/>
    <property type="evidence" value="ECO:0007669"/>
    <property type="project" value="TreeGrafter"/>
</dbReference>
<dbReference type="KEGG" id="zpl:ZBT109_1276"/>
<evidence type="ECO:0000256" key="3">
    <source>
        <dbReference type="ARBA" id="ARBA00023139"/>
    </source>
</evidence>
<evidence type="ECO:0000313" key="7">
    <source>
        <dbReference type="Proteomes" id="UP000267342"/>
    </source>
</evidence>
<keyword evidence="7" id="KW-1185">Reference proteome</keyword>
<dbReference type="GO" id="GO:0043165">
    <property type="term" value="P:Gram-negative-bacterium-type cell outer membrane assembly"/>
    <property type="evidence" value="ECO:0007669"/>
    <property type="project" value="InterPro"/>
</dbReference>
<gene>
    <name evidence="6" type="ORF">ZBT109_1276</name>
</gene>
<accession>A0A348HEI4</accession>
<dbReference type="Pfam" id="PF04390">
    <property type="entry name" value="LptE"/>
    <property type="match status" value="1"/>
</dbReference>
<dbReference type="PANTHER" id="PTHR38098:SF1">
    <property type="entry name" value="LPS-ASSEMBLY LIPOPROTEIN LPTE"/>
    <property type="match status" value="1"/>
</dbReference>
<dbReference type="PANTHER" id="PTHR38098">
    <property type="entry name" value="LPS-ASSEMBLY LIPOPROTEIN LPTE"/>
    <property type="match status" value="1"/>
</dbReference>
<keyword evidence="5 6" id="KW-0449">Lipoprotein</keyword>
<reference evidence="6 7" key="1">
    <citation type="submission" date="2018-09" db="EMBL/GenBank/DDBJ databases">
        <title>Zymobacter palmae IAM14233 (=T109) whole genome analysis.</title>
        <authorList>
            <person name="Yanase H."/>
        </authorList>
    </citation>
    <scope>NUCLEOTIDE SEQUENCE [LARGE SCALE GENOMIC DNA]</scope>
    <source>
        <strain evidence="6 7">IAM14233</strain>
    </source>
</reference>
<dbReference type="InterPro" id="IPR007485">
    <property type="entry name" value="LPS_assembly_LptE"/>
</dbReference>
<evidence type="ECO:0000313" key="6">
    <source>
        <dbReference type="EMBL" id="BBG30036.1"/>
    </source>
</evidence>
<evidence type="ECO:0000256" key="4">
    <source>
        <dbReference type="ARBA" id="ARBA00023237"/>
    </source>
</evidence>
<dbReference type="Gene3D" id="3.30.160.150">
    <property type="entry name" value="Lipoprotein like domain"/>
    <property type="match status" value="1"/>
</dbReference>
<dbReference type="PROSITE" id="PS51257">
    <property type="entry name" value="PROKAR_LIPOPROTEIN"/>
    <property type="match status" value="1"/>
</dbReference>
<keyword evidence="4" id="KW-0998">Cell outer membrane</keyword>
<dbReference type="STRING" id="1123510.GCA_000620025_00269"/>
<dbReference type="Proteomes" id="UP000267342">
    <property type="component" value="Chromosome"/>
</dbReference>
<sequence length="184" mass="20130">MNTRSSFFGTATRRLALGLSALTLGGTLMLAGCGFQLRGLSSSTRLQIQQIDLAITNDTPQNRLARDLRERLLSAGVRESSAASYRLNVAETRISESSVGYSGSSDQEREVTLTVPYTLQRVSDGAYITGQERITTRGSYQTSDRQLLQRDDQRAHVEITITDEAAAQLVERLRTLNDTGATGK</sequence>